<gene>
    <name evidence="1" type="ORF">FIBSPDRAFT_442220</name>
</gene>
<protein>
    <submittedName>
        <fullName evidence="1">Uncharacterized protein</fullName>
    </submittedName>
</protein>
<keyword evidence="2" id="KW-1185">Reference proteome</keyword>
<dbReference type="AlphaFoldDB" id="A0A166MHI6"/>
<reference evidence="1 2" key="1">
    <citation type="journal article" date="2016" name="Mol. Biol. Evol.">
        <title>Comparative Genomics of Early-Diverging Mushroom-Forming Fungi Provides Insights into the Origins of Lignocellulose Decay Capabilities.</title>
        <authorList>
            <person name="Nagy L.G."/>
            <person name="Riley R."/>
            <person name="Tritt A."/>
            <person name="Adam C."/>
            <person name="Daum C."/>
            <person name="Floudas D."/>
            <person name="Sun H."/>
            <person name="Yadav J.S."/>
            <person name="Pangilinan J."/>
            <person name="Larsson K.H."/>
            <person name="Matsuura K."/>
            <person name="Barry K."/>
            <person name="Labutti K."/>
            <person name="Kuo R."/>
            <person name="Ohm R.A."/>
            <person name="Bhattacharya S.S."/>
            <person name="Shirouzu T."/>
            <person name="Yoshinaga Y."/>
            <person name="Martin F.M."/>
            <person name="Grigoriev I.V."/>
            <person name="Hibbett D.S."/>
        </authorList>
    </citation>
    <scope>NUCLEOTIDE SEQUENCE [LARGE SCALE GENOMIC DNA]</scope>
    <source>
        <strain evidence="1 2">CBS 109695</strain>
    </source>
</reference>
<dbReference type="EMBL" id="KV417529">
    <property type="protein sequence ID" value="KZP24007.1"/>
    <property type="molecule type" value="Genomic_DNA"/>
</dbReference>
<proteinExistence type="predicted"/>
<accession>A0A166MHI6</accession>
<organism evidence="1 2">
    <name type="scientific">Athelia psychrophila</name>
    <dbReference type="NCBI Taxonomy" id="1759441"/>
    <lineage>
        <taxon>Eukaryota</taxon>
        <taxon>Fungi</taxon>
        <taxon>Dikarya</taxon>
        <taxon>Basidiomycota</taxon>
        <taxon>Agaricomycotina</taxon>
        <taxon>Agaricomycetes</taxon>
        <taxon>Agaricomycetidae</taxon>
        <taxon>Atheliales</taxon>
        <taxon>Atheliaceae</taxon>
        <taxon>Athelia</taxon>
    </lineage>
</organism>
<name>A0A166MHI6_9AGAM</name>
<evidence type="ECO:0000313" key="2">
    <source>
        <dbReference type="Proteomes" id="UP000076532"/>
    </source>
</evidence>
<evidence type="ECO:0000313" key="1">
    <source>
        <dbReference type="EMBL" id="KZP24007.1"/>
    </source>
</evidence>
<sequence length="202" mass="22912">MSTDEDRYSMSGTICGTHARSTGFVCHFPVERRSTRTEHTPSRFHTRESGLCLSFSCGKAQQNNNDRTRTHAHPDIEEPASRTAVILFAVKRRGERTTHAHRVSMRSRGCCYPFSCERAWQKDNRTTATATRYHAGGRGWCYPFPVERRTRITTTQMPTLTGITLWSQDLWQLVASTFQVDSSNFHTRRVMAGPFAVPGPAL</sequence>
<dbReference type="Proteomes" id="UP000076532">
    <property type="component" value="Unassembled WGS sequence"/>
</dbReference>